<dbReference type="Pfam" id="PF13079">
    <property type="entry name" value="DUF3916"/>
    <property type="match status" value="1"/>
</dbReference>
<evidence type="ECO:0000313" key="2">
    <source>
        <dbReference type="Proteomes" id="UP000242469"/>
    </source>
</evidence>
<dbReference type="STRING" id="1122198.SAMN02745729_11013"/>
<dbReference type="InterPro" id="IPR025075">
    <property type="entry name" value="DUF3916"/>
</dbReference>
<dbReference type="OrthoDB" id="9181379at2"/>
<organism evidence="1 2">
    <name type="scientific">Marinobacterium iners DSM 11526</name>
    <dbReference type="NCBI Taxonomy" id="1122198"/>
    <lineage>
        <taxon>Bacteria</taxon>
        <taxon>Pseudomonadati</taxon>
        <taxon>Pseudomonadota</taxon>
        <taxon>Gammaproteobacteria</taxon>
        <taxon>Oceanospirillales</taxon>
        <taxon>Oceanospirillaceae</taxon>
        <taxon>Marinobacterium</taxon>
    </lineage>
</organism>
<gene>
    <name evidence="1" type="ORF">SAMN02745729_11013</name>
</gene>
<keyword evidence="2" id="KW-1185">Reference proteome</keyword>
<reference evidence="2" key="1">
    <citation type="submission" date="2016-10" db="EMBL/GenBank/DDBJ databases">
        <authorList>
            <person name="Varghese N."/>
            <person name="Submissions S."/>
        </authorList>
    </citation>
    <scope>NUCLEOTIDE SEQUENCE [LARGE SCALE GENOMIC DNA]</scope>
    <source>
        <strain evidence="2">DSM 11526</strain>
    </source>
</reference>
<evidence type="ECO:0000313" key="1">
    <source>
        <dbReference type="EMBL" id="SEA91567.1"/>
    </source>
</evidence>
<protein>
    <recommendedName>
        <fullName evidence="3">DUF3916 domain-containing protein</fullName>
    </recommendedName>
</protein>
<name>A0A1H4F3T4_9GAMM</name>
<accession>A0A1H4F3T4</accession>
<proteinExistence type="predicted"/>
<dbReference type="EMBL" id="FNRJ01000010">
    <property type="protein sequence ID" value="SEA91567.1"/>
    <property type="molecule type" value="Genomic_DNA"/>
</dbReference>
<dbReference type="Proteomes" id="UP000242469">
    <property type="component" value="Unassembled WGS sequence"/>
</dbReference>
<sequence length="178" mass="21224">MRRISVKRPKAKVRGVERRMRALDKWADSFDGYFPSEYSQERYWNWKLPVLDRLVEPPTTSDEIQSHCAQAILRAAKHLFEARPKEYDQAVVSALITYPDMFSSEICIFFDREYFDSFFDRNSEWQSLSPIPDRKLSKLLSLEVPSPFIQSGYLYQIKDEWEGEVTTYEGEWWSFYAF</sequence>
<dbReference type="AlphaFoldDB" id="A0A1H4F3T4"/>
<evidence type="ECO:0008006" key="3">
    <source>
        <dbReference type="Google" id="ProtNLM"/>
    </source>
</evidence>